<reference evidence="1" key="1">
    <citation type="submission" date="2023-06" db="EMBL/GenBank/DDBJ databases">
        <authorList>
            <person name="Jiang Y."/>
            <person name="Liu Q."/>
        </authorList>
    </citation>
    <scope>NUCLEOTIDE SEQUENCE</scope>
    <source>
        <strain evidence="1">CGMCC 1.12090</strain>
    </source>
</reference>
<sequence length="82" mass="9008">MPGLRDIALTVEERDKNQFFWVILEALPSDAAEAIHYSGIYCAANPQATYANALVMGAHQLRKLADPDGWAHSAFHGLPMGR</sequence>
<organism evidence="1 2">
    <name type="scientific">Variovorax ginsengisoli</name>
    <dbReference type="NCBI Taxonomy" id="363844"/>
    <lineage>
        <taxon>Bacteria</taxon>
        <taxon>Pseudomonadati</taxon>
        <taxon>Pseudomonadota</taxon>
        <taxon>Betaproteobacteria</taxon>
        <taxon>Burkholderiales</taxon>
        <taxon>Comamonadaceae</taxon>
        <taxon>Variovorax</taxon>
    </lineage>
</organism>
<dbReference type="Proteomes" id="UP001169027">
    <property type="component" value="Unassembled WGS sequence"/>
</dbReference>
<evidence type="ECO:0000313" key="2">
    <source>
        <dbReference type="Proteomes" id="UP001169027"/>
    </source>
</evidence>
<name>A0ABT8S8D4_9BURK</name>
<protein>
    <submittedName>
        <fullName evidence="1">Uncharacterized protein</fullName>
    </submittedName>
</protein>
<comment type="caution">
    <text evidence="1">The sequence shown here is derived from an EMBL/GenBank/DDBJ whole genome shotgun (WGS) entry which is preliminary data.</text>
</comment>
<dbReference type="RefSeq" id="WP_301812302.1">
    <property type="nucleotide sequence ID" value="NZ_JAUJZH010000014.1"/>
</dbReference>
<evidence type="ECO:0000313" key="1">
    <source>
        <dbReference type="EMBL" id="MDO1534559.1"/>
    </source>
</evidence>
<keyword evidence="2" id="KW-1185">Reference proteome</keyword>
<dbReference type="EMBL" id="JAUKVY010000014">
    <property type="protein sequence ID" value="MDO1534559.1"/>
    <property type="molecule type" value="Genomic_DNA"/>
</dbReference>
<gene>
    <name evidence="1" type="ORF">Q2T77_19905</name>
</gene>
<proteinExistence type="predicted"/>
<accession>A0ABT8S8D4</accession>